<reference evidence="1 2" key="1">
    <citation type="submission" date="2021-06" db="EMBL/GenBank/DDBJ databases">
        <authorList>
            <person name="Palmer J.M."/>
        </authorList>
    </citation>
    <scope>NUCLEOTIDE SEQUENCE [LARGE SCALE GENOMIC DNA]</scope>
    <source>
        <strain evidence="1 2">MEX-2019</strain>
        <tissue evidence="1">Muscle</tissue>
    </source>
</reference>
<gene>
    <name evidence="1" type="ORF">CRENBAI_026439</name>
</gene>
<evidence type="ECO:0000313" key="1">
    <source>
        <dbReference type="EMBL" id="KAK5610790.1"/>
    </source>
</evidence>
<dbReference type="EMBL" id="JAHHUM010001529">
    <property type="protein sequence ID" value="KAK5610790.1"/>
    <property type="molecule type" value="Genomic_DNA"/>
</dbReference>
<accession>A0AAV9RP69</accession>
<name>A0AAV9RP69_9TELE</name>
<proteinExistence type="predicted"/>
<sequence>MPCDKPHAPRSKEKACFSNPSVTTLWFSALLFQAGLMKGVSRCPLPLYSYRAAGAESRSEEASLRREKLDSHKAALNLKVQSYRCAAKLKDRRNSEKDKDLV</sequence>
<evidence type="ECO:0000313" key="2">
    <source>
        <dbReference type="Proteomes" id="UP001311232"/>
    </source>
</evidence>
<dbReference type="AlphaFoldDB" id="A0AAV9RP69"/>
<keyword evidence="2" id="KW-1185">Reference proteome</keyword>
<protein>
    <submittedName>
        <fullName evidence="1">Uncharacterized protein</fullName>
    </submittedName>
</protein>
<comment type="caution">
    <text evidence="1">The sequence shown here is derived from an EMBL/GenBank/DDBJ whole genome shotgun (WGS) entry which is preliminary data.</text>
</comment>
<dbReference type="Proteomes" id="UP001311232">
    <property type="component" value="Unassembled WGS sequence"/>
</dbReference>
<organism evidence="1 2">
    <name type="scientific">Crenichthys baileyi</name>
    <name type="common">White River springfish</name>
    <dbReference type="NCBI Taxonomy" id="28760"/>
    <lineage>
        <taxon>Eukaryota</taxon>
        <taxon>Metazoa</taxon>
        <taxon>Chordata</taxon>
        <taxon>Craniata</taxon>
        <taxon>Vertebrata</taxon>
        <taxon>Euteleostomi</taxon>
        <taxon>Actinopterygii</taxon>
        <taxon>Neopterygii</taxon>
        <taxon>Teleostei</taxon>
        <taxon>Neoteleostei</taxon>
        <taxon>Acanthomorphata</taxon>
        <taxon>Ovalentaria</taxon>
        <taxon>Atherinomorphae</taxon>
        <taxon>Cyprinodontiformes</taxon>
        <taxon>Goodeidae</taxon>
        <taxon>Crenichthys</taxon>
    </lineage>
</organism>